<evidence type="ECO:0000256" key="4">
    <source>
        <dbReference type="ARBA" id="ARBA00012759"/>
    </source>
</evidence>
<dbReference type="InterPro" id="IPR001394">
    <property type="entry name" value="Peptidase_C19_UCH"/>
</dbReference>
<dbReference type="EC" id="3.4.19.12" evidence="4"/>
<evidence type="ECO:0000256" key="6">
    <source>
        <dbReference type="ARBA" id="ARBA00022786"/>
    </source>
</evidence>
<keyword evidence="9" id="KW-0539">Nucleus</keyword>
<accession>C5K769</accession>
<feature type="compositionally biased region" description="Acidic residues" evidence="10">
    <location>
        <begin position="809"/>
        <end position="823"/>
    </location>
</feature>
<name>C5K769_PERM5</name>
<keyword evidence="6" id="KW-0833">Ubl conjugation pathway</keyword>
<proteinExistence type="inferred from homology"/>
<keyword evidence="7" id="KW-0378">Hydrolase</keyword>
<comment type="catalytic activity">
    <reaction evidence="1">
        <text>Thiol-dependent hydrolysis of ester, thioester, amide, peptide and isopeptide bonds formed by the C-terminal Gly of ubiquitin (a 76-residue protein attached to proteins as an intracellular targeting signal).</text>
        <dbReference type="EC" id="3.4.19.12"/>
    </reaction>
</comment>
<feature type="compositionally biased region" description="Low complexity" evidence="10">
    <location>
        <begin position="845"/>
        <end position="867"/>
    </location>
</feature>
<dbReference type="GO" id="GO:0006508">
    <property type="term" value="P:proteolysis"/>
    <property type="evidence" value="ECO:0007669"/>
    <property type="project" value="UniProtKB-KW"/>
</dbReference>
<keyword evidence="5 12" id="KW-0645">Protease</keyword>
<dbReference type="InterPro" id="IPR050164">
    <property type="entry name" value="Peptidase_C19"/>
</dbReference>
<evidence type="ECO:0000256" key="9">
    <source>
        <dbReference type="ARBA" id="ARBA00023242"/>
    </source>
</evidence>
<dbReference type="PANTHER" id="PTHR24006:SF722">
    <property type="entry name" value="UBIQUITIN CARBOXYL-TERMINAL HYDROLASE 48"/>
    <property type="match status" value="1"/>
</dbReference>
<comment type="subcellular location">
    <subcellularLocation>
        <location evidence="2">Nucleus</location>
    </subcellularLocation>
</comment>
<evidence type="ECO:0000256" key="1">
    <source>
        <dbReference type="ARBA" id="ARBA00000707"/>
    </source>
</evidence>
<dbReference type="EMBL" id="GG671079">
    <property type="protein sequence ID" value="EER19404.1"/>
    <property type="molecule type" value="Genomic_DNA"/>
</dbReference>
<dbReference type="AlphaFoldDB" id="C5K769"/>
<dbReference type="SUPFAM" id="SSF54001">
    <property type="entry name" value="Cysteine proteinases"/>
    <property type="match status" value="1"/>
</dbReference>
<evidence type="ECO:0000313" key="13">
    <source>
        <dbReference type="Proteomes" id="UP000007800"/>
    </source>
</evidence>
<evidence type="ECO:0000259" key="11">
    <source>
        <dbReference type="PROSITE" id="PS50235"/>
    </source>
</evidence>
<dbReference type="InterPro" id="IPR028889">
    <property type="entry name" value="USP"/>
</dbReference>
<comment type="similarity">
    <text evidence="3">Belongs to the peptidase C19 family.</text>
</comment>
<dbReference type="InterPro" id="IPR018200">
    <property type="entry name" value="USP_CS"/>
</dbReference>
<dbReference type="GO" id="GO:0004843">
    <property type="term" value="F:cysteine-type deubiquitinase activity"/>
    <property type="evidence" value="ECO:0007669"/>
    <property type="project" value="UniProtKB-EC"/>
</dbReference>
<keyword evidence="8" id="KW-0788">Thiol protease</keyword>
<dbReference type="GO" id="GO:0016579">
    <property type="term" value="P:protein deubiquitination"/>
    <property type="evidence" value="ECO:0007669"/>
    <property type="project" value="InterPro"/>
</dbReference>
<reference evidence="12 13" key="1">
    <citation type="submission" date="2008-07" db="EMBL/GenBank/DDBJ databases">
        <authorList>
            <person name="El-Sayed N."/>
            <person name="Caler E."/>
            <person name="Inman J."/>
            <person name="Amedeo P."/>
            <person name="Hass B."/>
            <person name="Wortman J."/>
        </authorList>
    </citation>
    <scope>NUCLEOTIDE SEQUENCE [LARGE SCALE GENOMIC DNA]</scope>
    <source>
        <strain evidence="13">ATCC 50983 / TXsc</strain>
    </source>
</reference>
<dbReference type="Pfam" id="PF00443">
    <property type="entry name" value="UCH"/>
    <property type="match status" value="1"/>
</dbReference>
<evidence type="ECO:0000313" key="12">
    <source>
        <dbReference type="EMBL" id="EER19404.1"/>
    </source>
</evidence>
<dbReference type="OrthoDB" id="289038at2759"/>
<keyword evidence="13" id="KW-1185">Reference proteome</keyword>
<organism evidence="13">
    <name type="scientific">Perkinsus marinus (strain ATCC 50983 / TXsc)</name>
    <dbReference type="NCBI Taxonomy" id="423536"/>
    <lineage>
        <taxon>Eukaryota</taxon>
        <taxon>Sar</taxon>
        <taxon>Alveolata</taxon>
        <taxon>Perkinsozoa</taxon>
        <taxon>Perkinsea</taxon>
        <taxon>Perkinsida</taxon>
        <taxon>Perkinsidae</taxon>
        <taxon>Perkinsus</taxon>
    </lineage>
</organism>
<evidence type="ECO:0000256" key="5">
    <source>
        <dbReference type="ARBA" id="ARBA00022670"/>
    </source>
</evidence>
<dbReference type="GeneID" id="9039665"/>
<evidence type="ECO:0000256" key="7">
    <source>
        <dbReference type="ARBA" id="ARBA00022801"/>
    </source>
</evidence>
<dbReference type="Proteomes" id="UP000007800">
    <property type="component" value="Unassembled WGS sequence"/>
</dbReference>
<dbReference type="Gene3D" id="3.90.70.10">
    <property type="entry name" value="Cysteine proteinases"/>
    <property type="match status" value="1"/>
</dbReference>
<feature type="domain" description="USP" evidence="11">
    <location>
        <begin position="92"/>
        <end position="436"/>
    </location>
</feature>
<dbReference type="GO" id="GO:0005634">
    <property type="term" value="C:nucleus"/>
    <property type="evidence" value="ECO:0007669"/>
    <property type="project" value="UniProtKB-SubCell"/>
</dbReference>
<dbReference type="RefSeq" id="XP_002787608.1">
    <property type="nucleotide sequence ID" value="XM_002787562.1"/>
</dbReference>
<evidence type="ECO:0000256" key="8">
    <source>
        <dbReference type="ARBA" id="ARBA00022807"/>
    </source>
</evidence>
<sequence length="867" mass="96198">MAGPNATSLRFKCYPEAAPKEDELESLLPYYNVPKLSELKWEVTRTARHKEDPLDFMTATNKREGIWSGKSFMRTELGLDKKTEQLRVGSRAGLRNLGATCYVNALLQALFAIRPFRYGIYAIPRGEEGVENDDRKWLRTMQILFAEMQEGVSASCSTSVEAFITACKLNSAVQEDASELATMLLSNVESKIPPGFPNFVQDTFCGSIRYSTQCSQCGNSVQRSERLSEIRVCLNSSEPLKLEDSLARTFEKEAFSDYHCLNCEGRVEALRGKRSPTLEDTIDEASPDAPTGSSKTAYMLIYTREDAVVNAEGAAVEKEEEETLLPRWLKEEVGEINSKVTSDIEHLEQAAKAVESARDSRQEQVKSFMSTVTALKESTGASLNSLSFIASKFILEWWTGEDVKAKLEEQFGADRQSKGCVSIGESPARVAAEESVDLAEGLVCPHGKTSDHAESSKYVGRPMECVERLIDASEQLAMALPGVQPKLEMSRWVMRSEPLCPECNKEKLEEAQQAGEEREKCHELLESDGKAELDDIPTDLDGGGGWSYLLPKKWFLNWREYLKRFCRGGKENGKKEEAKSVRKIYRSLLVCDHGNLRFDPRSRGTYDNKMVVVLNEKEGRYIEEKYANGDNPLPKVRRVADSDGFVFDPPVCDEGCCTTLTESNELNSLRSGKRVPHPDTVYTDVTMKVRRQTGRFGRGTPMNSVEKVSSSSTGYDLKMLMLSQGVIDLPPRCFSLCINSDGVTQTVHLNDDTVLGKVCSWPKAASLYVTVDPSIELSYDERMSEVFAVVDQYNEQQKAKSRPDSDVAMGDDDDDVVTLDDADPPPPRHRDEGGLQGSVFRDLLPPSSSSPPSAATPATASAAATIC</sequence>
<gene>
    <name evidence="12" type="ORF">Pmar_PMAR012382</name>
</gene>
<dbReference type="PROSITE" id="PS00972">
    <property type="entry name" value="USP_1"/>
    <property type="match status" value="1"/>
</dbReference>
<feature type="region of interest" description="Disordered" evidence="10">
    <location>
        <begin position="796"/>
        <end position="867"/>
    </location>
</feature>
<dbReference type="InterPro" id="IPR038765">
    <property type="entry name" value="Papain-like_cys_pep_sf"/>
</dbReference>
<evidence type="ECO:0000256" key="2">
    <source>
        <dbReference type="ARBA" id="ARBA00004123"/>
    </source>
</evidence>
<dbReference type="GO" id="GO:0005829">
    <property type="term" value="C:cytosol"/>
    <property type="evidence" value="ECO:0007669"/>
    <property type="project" value="TreeGrafter"/>
</dbReference>
<dbReference type="PROSITE" id="PS50235">
    <property type="entry name" value="USP_3"/>
    <property type="match status" value="1"/>
</dbReference>
<dbReference type="InParanoid" id="C5K769"/>
<evidence type="ECO:0000256" key="10">
    <source>
        <dbReference type="SAM" id="MobiDB-lite"/>
    </source>
</evidence>
<dbReference type="PANTHER" id="PTHR24006">
    <property type="entry name" value="UBIQUITIN CARBOXYL-TERMINAL HYDROLASE"/>
    <property type="match status" value="1"/>
</dbReference>
<evidence type="ECO:0000256" key="3">
    <source>
        <dbReference type="ARBA" id="ARBA00009085"/>
    </source>
</evidence>
<protein>
    <recommendedName>
        <fullName evidence="4">ubiquitinyl hydrolase 1</fullName>
        <ecNumber evidence="4">3.4.19.12</ecNumber>
    </recommendedName>
</protein>